<dbReference type="EMBL" id="BAAAYG010000003">
    <property type="protein sequence ID" value="GAA3281092.1"/>
    <property type="molecule type" value="Genomic_DNA"/>
</dbReference>
<dbReference type="Proteomes" id="UP001501736">
    <property type="component" value="Unassembled WGS sequence"/>
</dbReference>
<gene>
    <name evidence="2" type="ORF">GCM10020260_06170</name>
</gene>
<dbReference type="RefSeq" id="WP_344718069.1">
    <property type="nucleotide sequence ID" value="NZ_BAAAYG010000003.1"/>
</dbReference>
<evidence type="ECO:0000313" key="3">
    <source>
        <dbReference type="Proteomes" id="UP001501736"/>
    </source>
</evidence>
<feature type="transmembrane region" description="Helical" evidence="1">
    <location>
        <begin position="43"/>
        <end position="67"/>
    </location>
</feature>
<evidence type="ECO:0000313" key="2">
    <source>
        <dbReference type="EMBL" id="GAA3281092.1"/>
    </source>
</evidence>
<keyword evidence="1" id="KW-0812">Transmembrane</keyword>
<proteinExistence type="predicted"/>
<evidence type="ECO:0008006" key="4">
    <source>
        <dbReference type="Google" id="ProtNLM"/>
    </source>
</evidence>
<dbReference type="InterPro" id="IPR016410">
    <property type="entry name" value="Phage_imm"/>
</dbReference>
<reference evidence="3" key="1">
    <citation type="journal article" date="2019" name="Int. J. Syst. Evol. Microbiol.">
        <title>The Global Catalogue of Microorganisms (GCM) 10K type strain sequencing project: providing services to taxonomists for standard genome sequencing and annotation.</title>
        <authorList>
            <consortium name="The Broad Institute Genomics Platform"/>
            <consortium name="The Broad Institute Genome Sequencing Center for Infectious Disease"/>
            <person name="Wu L."/>
            <person name="Ma J."/>
        </authorList>
    </citation>
    <scope>NUCLEOTIDE SEQUENCE [LARGE SCALE GENOMIC DNA]</scope>
    <source>
        <strain evidence="3">JCM 11483</strain>
    </source>
</reference>
<sequence>MTDADAAAGGGLLVAGMLVVAGLVALALYFVPTVIAMLRRHNVGGVFLVNLLLGWTFLGWVAALVMACWSKPQPTQVYVQQAPGWQQPAPQQMHWQQPGPPQR</sequence>
<accession>A0ABP6R8W5</accession>
<comment type="caution">
    <text evidence="2">The sequence shown here is derived from an EMBL/GenBank/DDBJ whole genome shotgun (WGS) entry which is preliminary data.</text>
</comment>
<name>A0ABP6R8W5_9MICC</name>
<keyword evidence="1" id="KW-0472">Membrane</keyword>
<dbReference type="Pfam" id="PF14373">
    <property type="entry name" value="Imm_superinfect"/>
    <property type="match status" value="1"/>
</dbReference>
<keyword evidence="1" id="KW-1133">Transmembrane helix</keyword>
<organism evidence="2 3">
    <name type="scientific">Nesterenkonia halobia</name>
    <dbReference type="NCBI Taxonomy" id="37922"/>
    <lineage>
        <taxon>Bacteria</taxon>
        <taxon>Bacillati</taxon>
        <taxon>Actinomycetota</taxon>
        <taxon>Actinomycetes</taxon>
        <taxon>Micrococcales</taxon>
        <taxon>Micrococcaceae</taxon>
        <taxon>Nesterenkonia</taxon>
    </lineage>
</organism>
<evidence type="ECO:0000256" key="1">
    <source>
        <dbReference type="SAM" id="Phobius"/>
    </source>
</evidence>
<protein>
    <recommendedName>
        <fullName evidence="4">Superinfection immunity protein</fullName>
    </recommendedName>
</protein>
<feature type="transmembrane region" description="Helical" evidence="1">
    <location>
        <begin position="6"/>
        <end position="31"/>
    </location>
</feature>
<keyword evidence="3" id="KW-1185">Reference proteome</keyword>